<dbReference type="EMBL" id="QKWP01000111">
    <property type="protein sequence ID" value="RIB27067.1"/>
    <property type="molecule type" value="Genomic_DNA"/>
</dbReference>
<proteinExistence type="predicted"/>
<accession>A0A397W0E2</accession>
<dbReference type="STRING" id="44941.A0A397W0E2"/>
<sequence>MTDKSEISYKHYGIYFQMFLYYSETEIYVQLHRKVCGARVKRCEYKSYGSTQLFIITDGYEFVNVTKNWHIDHFVGVLNIDKLPVVPLQKECEIRDELLKRGIKMCKKFEMLAICPHYLRYYGKFFRQPWFGPTYYKGDGRIMIDASIFGLSYPNYDMGLANYNPATYSYYYNNTLPKPSNKGDSSKKKLKSFMAKKWGQVYVDQVDVKSELSGGLDLISGNIFLLHGPHGAITEYLHRPLYAVSVGELGVTPKELEDKLCEILEVASIWNALTFSWNKRSKNDVNRNALVGIFLRLLEYHQGILFLTTNRVDIDKLKQRQLNCREIKTAVRMAKALATKSDFDAVLTTSHLEKILDISVKNL</sequence>
<dbReference type="OrthoDB" id="10042665at2759"/>
<reference evidence="1 2" key="1">
    <citation type="submission" date="2018-06" db="EMBL/GenBank/DDBJ databases">
        <title>Comparative genomics reveals the genomic features of Rhizophagus irregularis, R. cerebriforme, R. diaphanum and Gigaspora rosea, and their symbiotic lifestyle signature.</title>
        <authorList>
            <person name="Morin E."/>
            <person name="San Clemente H."/>
            <person name="Chen E.C.H."/>
            <person name="De La Providencia I."/>
            <person name="Hainaut M."/>
            <person name="Kuo A."/>
            <person name="Kohler A."/>
            <person name="Murat C."/>
            <person name="Tang N."/>
            <person name="Roy S."/>
            <person name="Loubradou J."/>
            <person name="Henrissat B."/>
            <person name="Grigoriev I.V."/>
            <person name="Corradi N."/>
            <person name="Roux C."/>
            <person name="Martin F.M."/>
        </authorList>
    </citation>
    <scope>NUCLEOTIDE SEQUENCE [LARGE SCALE GENOMIC DNA]</scope>
    <source>
        <strain evidence="1 2">DAOM 194757</strain>
    </source>
</reference>
<organism evidence="1 2">
    <name type="scientific">Gigaspora rosea</name>
    <dbReference type="NCBI Taxonomy" id="44941"/>
    <lineage>
        <taxon>Eukaryota</taxon>
        <taxon>Fungi</taxon>
        <taxon>Fungi incertae sedis</taxon>
        <taxon>Mucoromycota</taxon>
        <taxon>Glomeromycotina</taxon>
        <taxon>Glomeromycetes</taxon>
        <taxon>Diversisporales</taxon>
        <taxon>Gigasporaceae</taxon>
        <taxon>Gigaspora</taxon>
    </lineage>
</organism>
<comment type="caution">
    <text evidence="1">The sequence shown here is derived from an EMBL/GenBank/DDBJ whole genome shotgun (WGS) entry which is preliminary data.</text>
</comment>
<dbReference type="InterPro" id="IPR027417">
    <property type="entry name" value="P-loop_NTPase"/>
</dbReference>
<evidence type="ECO:0000313" key="2">
    <source>
        <dbReference type="Proteomes" id="UP000266673"/>
    </source>
</evidence>
<dbReference type="Proteomes" id="UP000266673">
    <property type="component" value="Unassembled WGS sequence"/>
</dbReference>
<name>A0A397W0E2_9GLOM</name>
<gene>
    <name evidence="1" type="ORF">C2G38_2161485</name>
</gene>
<dbReference type="SUPFAM" id="SSF52540">
    <property type="entry name" value="P-loop containing nucleoside triphosphate hydrolases"/>
    <property type="match status" value="1"/>
</dbReference>
<evidence type="ECO:0000313" key="1">
    <source>
        <dbReference type="EMBL" id="RIB27067.1"/>
    </source>
</evidence>
<dbReference type="AlphaFoldDB" id="A0A397W0E2"/>
<dbReference type="PANTHER" id="PTHR46411">
    <property type="entry name" value="FAMILY ATPASE, PUTATIVE-RELATED"/>
    <property type="match status" value="1"/>
</dbReference>
<keyword evidence="2" id="KW-1185">Reference proteome</keyword>
<protein>
    <recommendedName>
        <fullName evidence="3">ATPase AAA-type core domain-containing protein</fullName>
    </recommendedName>
</protein>
<evidence type="ECO:0008006" key="3">
    <source>
        <dbReference type="Google" id="ProtNLM"/>
    </source>
</evidence>
<dbReference type="PANTHER" id="PTHR46411:SF3">
    <property type="entry name" value="AAA+ ATPASE DOMAIN-CONTAINING PROTEIN"/>
    <property type="match status" value="1"/>
</dbReference>